<evidence type="ECO:0000256" key="1">
    <source>
        <dbReference type="SAM" id="Phobius"/>
    </source>
</evidence>
<gene>
    <name evidence="2" type="ORF">V202x_10220</name>
</gene>
<accession>A0A517WQZ1</accession>
<protein>
    <submittedName>
        <fullName evidence="2">Uncharacterized protein</fullName>
    </submittedName>
</protein>
<keyword evidence="1" id="KW-1133">Transmembrane helix</keyword>
<dbReference type="EMBL" id="CP037422">
    <property type="protein sequence ID" value="QDU07663.1"/>
    <property type="molecule type" value="Genomic_DNA"/>
</dbReference>
<proteinExistence type="predicted"/>
<sequence length="84" mass="9451">MTENKESRILRFLGYSIPILLVSYVLSIGPVAAWVLDKNGNAVNTKYMKPIMTFYGPLEWCASNNKFVGDSIRAYIDVCNGTDR</sequence>
<name>A0A517WQZ1_9PLAN</name>
<evidence type="ECO:0000313" key="2">
    <source>
        <dbReference type="EMBL" id="QDU07663.1"/>
    </source>
</evidence>
<reference evidence="2 3" key="1">
    <citation type="submission" date="2019-03" db="EMBL/GenBank/DDBJ databases">
        <title>Deep-cultivation of Planctomycetes and their phenomic and genomic characterization uncovers novel biology.</title>
        <authorList>
            <person name="Wiegand S."/>
            <person name="Jogler M."/>
            <person name="Boedeker C."/>
            <person name="Pinto D."/>
            <person name="Vollmers J."/>
            <person name="Rivas-Marin E."/>
            <person name="Kohn T."/>
            <person name="Peeters S.H."/>
            <person name="Heuer A."/>
            <person name="Rast P."/>
            <person name="Oberbeckmann S."/>
            <person name="Bunk B."/>
            <person name="Jeske O."/>
            <person name="Meyerdierks A."/>
            <person name="Storesund J.E."/>
            <person name="Kallscheuer N."/>
            <person name="Luecker S."/>
            <person name="Lage O.M."/>
            <person name="Pohl T."/>
            <person name="Merkel B.J."/>
            <person name="Hornburger P."/>
            <person name="Mueller R.-W."/>
            <person name="Bruemmer F."/>
            <person name="Labrenz M."/>
            <person name="Spormann A.M."/>
            <person name="Op den Camp H."/>
            <person name="Overmann J."/>
            <person name="Amann R."/>
            <person name="Jetten M.S.M."/>
            <person name="Mascher T."/>
            <person name="Medema M.H."/>
            <person name="Devos D.P."/>
            <person name="Kaster A.-K."/>
            <person name="Ovreas L."/>
            <person name="Rohde M."/>
            <person name="Galperin M.Y."/>
            <person name="Jogler C."/>
        </authorList>
    </citation>
    <scope>NUCLEOTIDE SEQUENCE [LARGE SCALE GENOMIC DNA]</scope>
    <source>
        <strain evidence="2 3">V202</strain>
    </source>
</reference>
<keyword evidence="3" id="KW-1185">Reference proteome</keyword>
<organism evidence="2 3">
    <name type="scientific">Gimesia aquarii</name>
    <dbReference type="NCBI Taxonomy" id="2527964"/>
    <lineage>
        <taxon>Bacteria</taxon>
        <taxon>Pseudomonadati</taxon>
        <taxon>Planctomycetota</taxon>
        <taxon>Planctomycetia</taxon>
        <taxon>Planctomycetales</taxon>
        <taxon>Planctomycetaceae</taxon>
        <taxon>Gimesia</taxon>
    </lineage>
</organism>
<keyword evidence="1" id="KW-0472">Membrane</keyword>
<feature type="transmembrane region" description="Helical" evidence="1">
    <location>
        <begin position="12"/>
        <end position="36"/>
    </location>
</feature>
<dbReference type="AlphaFoldDB" id="A0A517WQZ1"/>
<evidence type="ECO:0000313" key="3">
    <source>
        <dbReference type="Proteomes" id="UP000318384"/>
    </source>
</evidence>
<dbReference type="Proteomes" id="UP000318384">
    <property type="component" value="Chromosome"/>
</dbReference>
<keyword evidence="1" id="KW-0812">Transmembrane</keyword>